<sequence>MVKVRILQDTKSMESKKIQGQGYRLGSTREQELEEALRDSIKSNSEITNDELKQMKDDLALKTSEIHSLESKLSLEPIKIGGETDEKKIPNSISQSDDAIASDIPSKDLSQYFIRGKGTDQVGKINTDILDRTDDKSASIPEELVI</sequence>
<dbReference type="EMBL" id="CAJVPL010003848">
    <property type="protein sequence ID" value="CAG8639508.1"/>
    <property type="molecule type" value="Genomic_DNA"/>
</dbReference>
<keyword evidence="2" id="KW-1185">Reference proteome</keyword>
<evidence type="ECO:0000313" key="1">
    <source>
        <dbReference type="EMBL" id="CAG8639508.1"/>
    </source>
</evidence>
<name>A0A9N9DKB4_9GLOM</name>
<comment type="caution">
    <text evidence="1">The sequence shown here is derived from an EMBL/GenBank/DDBJ whole genome shotgun (WGS) entry which is preliminary data.</text>
</comment>
<reference evidence="1" key="1">
    <citation type="submission" date="2021-06" db="EMBL/GenBank/DDBJ databases">
        <authorList>
            <person name="Kallberg Y."/>
            <person name="Tangrot J."/>
            <person name="Rosling A."/>
        </authorList>
    </citation>
    <scope>NUCLEOTIDE SEQUENCE</scope>
    <source>
        <strain evidence="1">MT106</strain>
    </source>
</reference>
<gene>
    <name evidence="1" type="ORF">AGERDE_LOCUS10910</name>
</gene>
<dbReference type="AlphaFoldDB" id="A0A9N9DKB4"/>
<dbReference type="OrthoDB" id="2414647at2759"/>
<accession>A0A9N9DKB4</accession>
<protein>
    <submittedName>
        <fullName evidence="1">7798_t:CDS:1</fullName>
    </submittedName>
</protein>
<organism evidence="1 2">
    <name type="scientific">Ambispora gerdemannii</name>
    <dbReference type="NCBI Taxonomy" id="144530"/>
    <lineage>
        <taxon>Eukaryota</taxon>
        <taxon>Fungi</taxon>
        <taxon>Fungi incertae sedis</taxon>
        <taxon>Mucoromycota</taxon>
        <taxon>Glomeromycotina</taxon>
        <taxon>Glomeromycetes</taxon>
        <taxon>Archaeosporales</taxon>
        <taxon>Ambisporaceae</taxon>
        <taxon>Ambispora</taxon>
    </lineage>
</organism>
<proteinExistence type="predicted"/>
<evidence type="ECO:0000313" key="2">
    <source>
        <dbReference type="Proteomes" id="UP000789831"/>
    </source>
</evidence>
<dbReference type="Proteomes" id="UP000789831">
    <property type="component" value="Unassembled WGS sequence"/>
</dbReference>